<dbReference type="Gene3D" id="3.40.50.1110">
    <property type="entry name" value="SGNH hydrolase"/>
    <property type="match status" value="1"/>
</dbReference>
<accession>A0A9D1JZ39</accession>
<dbReference type="InterPro" id="IPR036514">
    <property type="entry name" value="SGNH_hydro_sf"/>
</dbReference>
<evidence type="ECO:0000313" key="4">
    <source>
        <dbReference type="Proteomes" id="UP000824002"/>
    </source>
</evidence>
<dbReference type="SUPFAM" id="SSF52266">
    <property type="entry name" value="SGNH hydrolase"/>
    <property type="match status" value="1"/>
</dbReference>
<dbReference type="PANTHER" id="PTHR31988:SF19">
    <property type="entry name" value="9-O-ACETYL-N-ACETYLNEURAMINIC ACID DEACETYLASE-RELATED"/>
    <property type="match status" value="1"/>
</dbReference>
<dbReference type="InterPro" id="IPR052940">
    <property type="entry name" value="Carb_Esterase_6"/>
</dbReference>
<dbReference type="Pfam" id="PF03629">
    <property type="entry name" value="SASA"/>
    <property type="match status" value="1"/>
</dbReference>
<organism evidence="3 4">
    <name type="scientific">Candidatus Merdivicinus excrementipullorum</name>
    <dbReference type="NCBI Taxonomy" id="2840867"/>
    <lineage>
        <taxon>Bacteria</taxon>
        <taxon>Bacillati</taxon>
        <taxon>Bacillota</taxon>
        <taxon>Clostridia</taxon>
        <taxon>Eubacteriales</taxon>
        <taxon>Oscillospiraceae</taxon>
        <taxon>Oscillospiraceae incertae sedis</taxon>
        <taxon>Candidatus Merdivicinus</taxon>
    </lineage>
</organism>
<dbReference type="InterPro" id="IPR005181">
    <property type="entry name" value="SASA"/>
</dbReference>
<dbReference type="Proteomes" id="UP000824002">
    <property type="component" value="Unassembled WGS sequence"/>
</dbReference>
<gene>
    <name evidence="3" type="ORF">IAB51_00865</name>
</gene>
<dbReference type="GO" id="GO:0016787">
    <property type="term" value="F:hydrolase activity"/>
    <property type="evidence" value="ECO:0007669"/>
    <property type="project" value="UniProtKB-KW"/>
</dbReference>
<feature type="domain" description="Sialate O-acetylesterase" evidence="2">
    <location>
        <begin position="6"/>
        <end position="176"/>
    </location>
</feature>
<keyword evidence="1" id="KW-0378">Hydrolase</keyword>
<protein>
    <recommendedName>
        <fullName evidence="2">Sialate O-acetylesterase domain-containing protein</fullName>
    </recommendedName>
</protein>
<dbReference type="PANTHER" id="PTHR31988">
    <property type="entry name" value="ESTERASE, PUTATIVE (DUF303)-RELATED"/>
    <property type="match status" value="1"/>
</dbReference>
<evidence type="ECO:0000313" key="3">
    <source>
        <dbReference type="EMBL" id="HIS75337.1"/>
    </source>
</evidence>
<evidence type="ECO:0000256" key="1">
    <source>
        <dbReference type="ARBA" id="ARBA00022801"/>
    </source>
</evidence>
<reference evidence="3" key="1">
    <citation type="submission" date="2020-10" db="EMBL/GenBank/DDBJ databases">
        <authorList>
            <person name="Gilroy R."/>
        </authorList>
    </citation>
    <scope>NUCLEOTIDE SEQUENCE</scope>
    <source>
        <strain evidence="3">CHK199-13235</strain>
    </source>
</reference>
<name>A0A9D1JZ39_9FIRM</name>
<reference evidence="3" key="2">
    <citation type="journal article" date="2021" name="PeerJ">
        <title>Extensive microbial diversity within the chicken gut microbiome revealed by metagenomics and culture.</title>
        <authorList>
            <person name="Gilroy R."/>
            <person name="Ravi A."/>
            <person name="Getino M."/>
            <person name="Pursley I."/>
            <person name="Horton D.L."/>
            <person name="Alikhan N.F."/>
            <person name="Baker D."/>
            <person name="Gharbi K."/>
            <person name="Hall N."/>
            <person name="Watson M."/>
            <person name="Adriaenssens E.M."/>
            <person name="Foster-Nyarko E."/>
            <person name="Jarju S."/>
            <person name="Secka A."/>
            <person name="Antonio M."/>
            <person name="Oren A."/>
            <person name="Chaudhuri R.R."/>
            <person name="La Ragione R."/>
            <person name="Hildebrand F."/>
            <person name="Pallen M.J."/>
        </authorList>
    </citation>
    <scope>NUCLEOTIDE SEQUENCE</scope>
    <source>
        <strain evidence="3">CHK199-13235</strain>
    </source>
</reference>
<dbReference type="AlphaFoldDB" id="A0A9D1JZ39"/>
<comment type="caution">
    <text evidence="3">The sequence shown here is derived from an EMBL/GenBank/DDBJ whole genome shotgun (WGS) entry which is preliminary data.</text>
</comment>
<dbReference type="EMBL" id="DVJP01000010">
    <property type="protein sequence ID" value="HIS75337.1"/>
    <property type="molecule type" value="Genomic_DNA"/>
</dbReference>
<sequence length="249" mass="27420">MDMLWFAGQSNMEGQTEGTPADCSPVEGVQEYKYQTRSFVSLHHPAGEDVPPNLFGANDGYGSLLPDFCRSYRKVRQVPVIAVHTAKGATTIDDWEPAGQLYQAAVSKLKAALEDASEKPEHLYFIWLQGESDAVRGLSEEEYYQKLMAFKNALKSECGVERFGIIRVGYFTCDGKDEPIIAAQEKLVQDDSDFLMLTRVTGRLSRNPAYLNPTAAGHYNNAAMTIIGTEAGAMLGNYCAAASKDRKNI</sequence>
<proteinExistence type="predicted"/>
<evidence type="ECO:0000259" key="2">
    <source>
        <dbReference type="Pfam" id="PF03629"/>
    </source>
</evidence>